<dbReference type="KEGG" id="cuh:BJN34_36650"/>
<dbReference type="InterPro" id="IPR047610">
    <property type="entry name" value="ImuA_translesion"/>
</dbReference>
<dbReference type="EMBL" id="CP017759">
    <property type="protein sequence ID" value="AQV99406.1"/>
    <property type="molecule type" value="Genomic_DNA"/>
</dbReference>
<dbReference type="OrthoDB" id="9811176at2"/>
<dbReference type="InterPro" id="IPR017166">
    <property type="entry name" value="UCP037290"/>
</dbReference>
<dbReference type="RefSeq" id="WP_078201796.1">
    <property type="nucleotide sequence ID" value="NZ_CP017759.1"/>
</dbReference>
<geneLocation type="plasmid" evidence="2">
    <name>penh92</name>
</geneLocation>
<gene>
    <name evidence="1" type="ORF">BJN34_36650</name>
</gene>
<evidence type="ECO:0000313" key="2">
    <source>
        <dbReference type="Proteomes" id="UP000189627"/>
    </source>
</evidence>
<dbReference type="SUPFAM" id="SSF52540">
    <property type="entry name" value="P-loop containing nucleoside triphosphate hydrolases"/>
    <property type="match status" value="1"/>
</dbReference>
<sequence length="234" mass="25332">MLTVAPETIHPSLWLASQLARGNARTIPTGYPSLDKELPGGGWPIGCLTELLERQPGIGELRLLRPALVARSNRPVALLAPPHAPQALALANWGVPSAQILWVETRHTADALWAAEQILRAGTCGALVFWQSHLRNDALRRLHLAAQASDVLFFVVRPTACARDASPAPLRLTLEPASDGIRVQFVKRRGPQQESPLHVALQPSPILLYRHAAPVDLPAPVVPAPRSLPAELVH</sequence>
<protein>
    <submittedName>
        <fullName evidence="1">Translesion DNA synthesis-associated protein ImuA</fullName>
    </submittedName>
</protein>
<accession>A0A1U9V376</accession>
<organism evidence="1 2">
    <name type="scientific">Cupriavidus necator</name>
    <name type="common">Alcaligenes eutrophus</name>
    <name type="synonym">Ralstonia eutropha</name>
    <dbReference type="NCBI Taxonomy" id="106590"/>
    <lineage>
        <taxon>Bacteria</taxon>
        <taxon>Pseudomonadati</taxon>
        <taxon>Pseudomonadota</taxon>
        <taxon>Betaproteobacteria</taxon>
        <taxon>Burkholderiales</taxon>
        <taxon>Burkholderiaceae</taxon>
        <taxon>Cupriavidus</taxon>
    </lineage>
</organism>
<reference evidence="2" key="1">
    <citation type="submission" date="2017-02" db="EMBL/GenBank/DDBJ databases">
        <title>Complete genome sequence of Cupriavidus necator strain NH9, a 3-chlorobenzoate degrader.</title>
        <authorList>
            <person name="Moriuchi R."/>
            <person name="Dohra H."/>
            <person name="Ogawa N."/>
        </authorList>
    </citation>
    <scope>NUCLEOTIDE SEQUENCE [LARGE SCALE GENOMIC DNA]</scope>
    <source>
        <strain evidence="2">NH9</strain>
        <plasmid evidence="2">penh92</plasmid>
    </source>
</reference>
<dbReference type="Gene3D" id="3.40.50.300">
    <property type="entry name" value="P-loop containing nucleotide triphosphate hydrolases"/>
    <property type="match status" value="1"/>
</dbReference>
<proteinExistence type="predicted"/>
<dbReference type="PIRSF" id="PIRSF037290">
    <property type="entry name" value="UCP037290"/>
    <property type="match status" value="1"/>
</dbReference>
<dbReference type="NCBIfam" id="NF033429">
    <property type="entry name" value="ImuA_translesion"/>
    <property type="match status" value="1"/>
</dbReference>
<evidence type="ECO:0000313" key="1">
    <source>
        <dbReference type="EMBL" id="AQV99406.1"/>
    </source>
</evidence>
<dbReference type="AlphaFoldDB" id="A0A1U9V376"/>
<keyword evidence="1" id="KW-0614">Plasmid</keyword>
<dbReference type="Proteomes" id="UP000189627">
    <property type="component" value="Plasmid pENH92"/>
</dbReference>
<dbReference type="InterPro" id="IPR027417">
    <property type="entry name" value="P-loop_NTPase"/>
</dbReference>
<name>A0A1U9V376_CUPNE</name>